<evidence type="ECO:0000313" key="3">
    <source>
        <dbReference type="Proteomes" id="UP000486351"/>
    </source>
</evidence>
<protein>
    <submittedName>
        <fullName evidence="2">Uncharacterized protein</fullName>
    </submittedName>
</protein>
<evidence type="ECO:0000313" key="2">
    <source>
        <dbReference type="EMBL" id="KAE9267001.1"/>
    </source>
</evidence>
<gene>
    <name evidence="2" type="ORF">PF008_g31460</name>
</gene>
<accession>A0A6G0Q2P8</accession>
<reference evidence="2 3" key="1">
    <citation type="submission" date="2018-09" db="EMBL/GenBank/DDBJ databases">
        <title>Genomic investigation of the strawberry pathogen Phytophthora fragariae indicates pathogenicity is determined by transcriptional variation in three key races.</title>
        <authorList>
            <person name="Adams T.M."/>
            <person name="Armitage A.D."/>
            <person name="Sobczyk M.K."/>
            <person name="Bates H.J."/>
            <person name="Dunwell J.M."/>
            <person name="Nellist C.F."/>
            <person name="Harrison R.J."/>
        </authorList>
    </citation>
    <scope>NUCLEOTIDE SEQUENCE [LARGE SCALE GENOMIC DNA]</scope>
    <source>
        <strain evidence="2 3">NOV-77</strain>
    </source>
</reference>
<dbReference type="AlphaFoldDB" id="A0A6G0Q2P8"/>
<dbReference type="Proteomes" id="UP000486351">
    <property type="component" value="Unassembled WGS sequence"/>
</dbReference>
<feature type="region of interest" description="Disordered" evidence="1">
    <location>
        <begin position="124"/>
        <end position="150"/>
    </location>
</feature>
<comment type="caution">
    <text evidence="2">The sequence shown here is derived from an EMBL/GenBank/DDBJ whole genome shotgun (WGS) entry which is preliminary data.</text>
</comment>
<evidence type="ECO:0000256" key="1">
    <source>
        <dbReference type="SAM" id="MobiDB-lite"/>
    </source>
</evidence>
<feature type="region of interest" description="Disordered" evidence="1">
    <location>
        <begin position="91"/>
        <end position="110"/>
    </location>
</feature>
<feature type="compositionally biased region" description="Polar residues" evidence="1">
    <location>
        <begin position="100"/>
        <end position="110"/>
    </location>
</feature>
<proteinExistence type="predicted"/>
<feature type="non-terminal residue" evidence="2">
    <location>
        <position position="1"/>
    </location>
</feature>
<organism evidence="2 3">
    <name type="scientific">Phytophthora fragariae</name>
    <dbReference type="NCBI Taxonomy" id="53985"/>
    <lineage>
        <taxon>Eukaryota</taxon>
        <taxon>Sar</taxon>
        <taxon>Stramenopiles</taxon>
        <taxon>Oomycota</taxon>
        <taxon>Peronosporomycetes</taxon>
        <taxon>Peronosporales</taxon>
        <taxon>Peronosporaceae</taxon>
        <taxon>Phytophthora</taxon>
    </lineage>
</organism>
<sequence>RFRFNSVVKLLFELEGTTVAYSHVVRLVLMAQNDSLLETTSAQQQQPYPLLRPSVMAFDNNLGRSSIMLDWSSPSSFVIVPMGSMSLPKLSQCGAHPSAPTHQSNFTRPRVSSQTLHDVFYLPPVGTPTDLPTTPKKRSSNCSSTRTLELSEDDTVLQNHGFDRLDTFRTRDL</sequence>
<dbReference type="EMBL" id="QXFY01007061">
    <property type="protein sequence ID" value="KAE9267001.1"/>
    <property type="molecule type" value="Genomic_DNA"/>
</dbReference>
<name>A0A6G0Q2P8_9STRA</name>